<feature type="transmembrane region" description="Helical" evidence="6">
    <location>
        <begin position="87"/>
        <end position="104"/>
    </location>
</feature>
<feature type="transmembrane region" description="Helical" evidence="6">
    <location>
        <begin position="250"/>
        <end position="275"/>
    </location>
</feature>
<feature type="transmembrane region" description="Helical" evidence="6">
    <location>
        <begin position="172"/>
        <end position="191"/>
    </location>
</feature>
<feature type="transmembrane region" description="Helical" evidence="6">
    <location>
        <begin position="197"/>
        <end position="218"/>
    </location>
</feature>
<evidence type="ECO:0000313" key="7">
    <source>
        <dbReference type="EMBL" id="MDR6538507.1"/>
    </source>
</evidence>
<comment type="subcellular location">
    <subcellularLocation>
        <location evidence="1">Cell membrane</location>
        <topology evidence="1">Multi-pass membrane protein</topology>
    </subcellularLocation>
</comment>
<dbReference type="InterPro" id="IPR001851">
    <property type="entry name" value="ABC_transp_permease"/>
</dbReference>
<feature type="transmembrane region" description="Helical" evidence="6">
    <location>
        <begin position="31"/>
        <end position="54"/>
    </location>
</feature>
<dbReference type="InterPro" id="IPR043428">
    <property type="entry name" value="LivM-like"/>
</dbReference>
<evidence type="ECO:0000256" key="1">
    <source>
        <dbReference type="ARBA" id="ARBA00004651"/>
    </source>
</evidence>
<organism evidence="7 8">
    <name type="scientific">Variovorax soli</name>
    <dbReference type="NCBI Taxonomy" id="376815"/>
    <lineage>
        <taxon>Bacteria</taxon>
        <taxon>Pseudomonadati</taxon>
        <taxon>Pseudomonadota</taxon>
        <taxon>Betaproteobacteria</taxon>
        <taxon>Burkholderiales</taxon>
        <taxon>Comamonadaceae</taxon>
        <taxon>Variovorax</taxon>
    </lineage>
</organism>
<evidence type="ECO:0000313" key="8">
    <source>
        <dbReference type="Proteomes" id="UP001184230"/>
    </source>
</evidence>
<evidence type="ECO:0000256" key="3">
    <source>
        <dbReference type="ARBA" id="ARBA00022692"/>
    </source>
</evidence>
<dbReference type="EMBL" id="JAVDRF010000011">
    <property type="protein sequence ID" value="MDR6538507.1"/>
    <property type="molecule type" value="Genomic_DNA"/>
</dbReference>
<reference evidence="7 8" key="1">
    <citation type="submission" date="2023-07" db="EMBL/GenBank/DDBJ databases">
        <title>Sorghum-associated microbial communities from plants grown in Nebraska, USA.</title>
        <authorList>
            <person name="Schachtman D."/>
        </authorList>
    </citation>
    <scope>NUCLEOTIDE SEQUENCE [LARGE SCALE GENOMIC DNA]</scope>
    <source>
        <strain evidence="7 8">DS1781</strain>
    </source>
</reference>
<gene>
    <name evidence="7" type="ORF">J2739_004300</name>
</gene>
<keyword evidence="8" id="KW-1185">Reference proteome</keyword>
<dbReference type="CDD" id="cd06581">
    <property type="entry name" value="TM_PBP1_LivM_like"/>
    <property type="match status" value="1"/>
</dbReference>
<sequence length="314" mass="32610">MMNFFYTYQSLFDHILVYALLAMSQYVVLRAGVFSLGTAGFAALGAYGCALLITKAGWPPFAAIVAGTMLGALASALLAFPLSRLRGVFQAVATLALVQIVLSATQNWVSVTNGALGVNGIPKVAGTGVLLSVVVIVVLLLVAMGRYSVGRAMDVIREDETVAVSLGISVPYYHRIAFILSGLLAGLGGALQATSSYAITPGEFGFGMLVATLAMVVLGGRTSVWGALVGAAILTTLPELFRVFADYRNVVQGILLMLVIVYLPRGVADTVIAMLRDRRLRRRAAPLSAAPVVGGPASTGAPPVNASIDAGVHA</sequence>
<evidence type="ECO:0000256" key="2">
    <source>
        <dbReference type="ARBA" id="ARBA00022475"/>
    </source>
</evidence>
<keyword evidence="5 6" id="KW-0472">Membrane</keyword>
<protein>
    <submittedName>
        <fullName evidence="7">Branched-chain amino acid transport system permease protein</fullName>
    </submittedName>
</protein>
<proteinExistence type="predicted"/>
<dbReference type="RefSeq" id="WP_309905369.1">
    <property type="nucleotide sequence ID" value="NZ_JAVDRF010000011.1"/>
</dbReference>
<keyword evidence="4 6" id="KW-1133">Transmembrane helix</keyword>
<dbReference type="PANTHER" id="PTHR30482:SF10">
    <property type="entry name" value="HIGH-AFFINITY BRANCHED-CHAIN AMINO ACID TRANSPORT PROTEIN BRAE"/>
    <property type="match status" value="1"/>
</dbReference>
<evidence type="ECO:0000256" key="6">
    <source>
        <dbReference type="SAM" id="Phobius"/>
    </source>
</evidence>
<dbReference type="Proteomes" id="UP001184230">
    <property type="component" value="Unassembled WGS sequence"/>
</dbReference>
<keyword evidence="3 6" id="KW-0812">Transmembrane</keyword>
<accession>A0ABU1NJL3</accession>
<feature type="transmembrane region" description="Helical" evidence="6">
    <location>
        <begin position="225"/>
        <end position="244"/>
    </location>
</feature>
<comment type="caution">
    <text evidence="7">The sequence shown here is derived from an EMBL/GenBank/DDBJ whole genome shotgun (WGS) entry which is preliminary data.</text>
</comment>
<feature type="transmembrane region" description="Helical" evidence="6">
    <location>
        <begin position="60"/>
        <end position="80"/>
    </location>
</feature>
<name>A0ABU1NJL3_9BURK</name>
<dbReference type="PANTHER" id="PTHR30482">
    <property type="entry name" value="HIGH-AFFINITY BRANCHED-CHAIN AMINO ACID TRANSPORT SYSTEM PERMEASE"/>
    <property type="match status" value="1"/>
</dbReference>
<feature type="transmembrane region" description="Helical" evidence="6">
    <location>
        <begin position="124"/>
        <end position="143"/>
    </location>
</feature>
<dbReference type="Pfam" id="PF02653">
    <property type="entry name" value="BPD_transp_2"/>
    <property type="match status" value="1"/>
</dbReference>
<evidence type="ECO:0000256" key="5">
    <source>
        <dbReference type="ARBA" id="ARBA00023136"/>
    </source>
</evidence>
<evidence type="ECO:0000256" key="4">
    <source>
        <dbReference type="ARBA" id="ARBA00022989"/>
    </source>
</evidence>
<keyword evidence="2" id="KW-1003">Cell membrane</keyword>